<proteinExistence type="predicted"/>
<protein>
    <submittedName>
        <fullName evidence="1">IST1-like protein</fullName>
    </submittedName>
</protein>
<name>A0ACC1XBN8_MELAZ</name>
<dbReference type="EMBL" id="CM051403">
    <property type="protein sequence ID" value="KAJ4708598.1"/>
    <property type="molecule type" value="Genomic_DNA"/>
</dbReference>
<reference evidence="1 2" key="1">
    <citation type="journal article" date="2023" name="Science">
        <title>Complex scaffold remodeling in plant triterpene biosynthesis.</title>
        <authorList>
            <person name="De La Pena R."/>
            <person name="Hodgson H."/>
            <person name="Liu J.C."/>
            <person name="Stephenson M.J."/>
            <person name="Martin A.C."/>
            <person name="Owen C."/>
            <person name="Harkess A."/>
            <person name="Leebens-Mack J."/>
            <person name="Jimenez L.E."/>
            <person name="Osbourn A."/>
            <person name="Sattely E.S."/>
        </authorList>
    </citation>
    <scope>NUCLEOTIDE SEQUENCE [LARGE SCALE GENOMIC DNA]</scope>
    <source>
        <strain evidence="2">cv. JPN11</strain>
        <tissue evidence="1">Leaf</tissue>
    </source>
</reference>
<evidence type="ECO:0000313" key="2">
    <source>
        <dbReference type="Proteomes" id="UP001164539"/>
    </source>
</evidence>
<evidence type="ECO:0000313" key="1">
    <source>
        <dbReference type="EMBL" id="KAJ4708598.1"/>
    </source>
</evidence>
<comment type="caution">
    <text evidence="1">The sequence shown here is derived from an EMBL/GenBank/DDBJ whole genome shotgun (WGS) entry which is preliminary data.</text>
</comment>
<sequence length="1142" mass="126158">MLHRSFKPAKCKTSLKLAASRIKLLKNKREAQVKHLKRELAQLLESGQDQTARIRVEHVVREEKTMAAYDLLEIYCELIVARLPIIESQKNCPIDLKEAISSVIFASPRCADIPELMDVRKHFTAKYGKEFVSAAVELRPDCGVSRLLVEKLSAKAPDGPTKIKILSAIAEEHNVQWDPMSFGEKDSKPSEDLLNGPNTFGNASQMYANPSYAQTPTGREEDKGPSKFHVPPKSNEKHDVPVNLHEHNTRPSPGSQTDTDTNKAIFSAAFHPHPESMASASGTERMGSRHSHAGDESTVSMGRHNWNMEFKDATAAARAAAESAERASMAARAAAELSSRGNTRHYSAESQRDEEPHRYADSRLQSEHHAKGPVNVALHGRNTGMDYEQINSTQQYDVMAAGQNFHWDSFKSINKSSQSASLKSSGASMDGDPSVNNLPVADRYFRKNSSELGQGDSFGQGSFKKQSSKSEVDYENKLQEGQGSFKKQSSRSEVDYVNKQQEGLSPKNVGGFEEASHTSSPSGSGTFSDDHAAVSNFNSQSLGGGDDDENPFAVNNMGNIIRNSNKSSSPENATVVFDDYCSDQDECEINLEGKQTEHEYFDFSSHGRKSPTDMFANTNAWTERKTVDDSTGISASQTHFSTEHRYDPVFSESLPSSTVPSHPDDMLPANFDDSDASISENDEERDKSKLIRSKDTNGSNVYSRTSEVIQDDRHGFADSSLADKGNEGSSKPWSRSSSNPVEVHSDREDQGIRVDAGSARKFGYRDVTTSQPSPRFMASKYDLDSYNQQVDEEKHQKSQQPSRFSMGHEHRGNVVTPPPVEATEDIETLKESSPESGKELNFANLTGGFRNKGYKRPQYVTSPAPNASSSKQTAEDTSPKIEESLSATVKVSSGTGARSQDPYDREVRTESDGRPSTRAHFGSYDNDSYYELPQPTSTSSQERDSKKAGIEENKRSRSRPQVKYFDSTDSDSEDDFPKEALMSKPHLNPVFSRRTKASPTNSEKSSYSKTTVFSEDSGSLDYNEERSYPSKNAYSAQNRKKPLSDNKSSGRLGISEKPKLVEEPTNKPIRESKKSSFEGRSARQSNPLPNRVTSGSSSTESLKTSSGETQIPSKEKASHVHPKLPDYDAISAHLQSLRKNRP</sequence>
<dbReference type="Proteomes" id="UP001164539">
    <property type="component" value="Chromosome 10"/>
</dbReference>
<accession>A0ACC1XBN8</accession>
<gene>
    <name evidence="1" type="ORF">OWV82_018518</name>
</gene>
<organism evidence="1 2">
    <name type="scientific">Melia azedarach</name>
    <name type="common">Chinaberry tree</name>
    <dbReference type="NCBI Taxonomy" id="155640"/>
    <lineage>
        <taxon>Eukaryota</taxon>
        <taxon>Viridiplantae</taxon>
        <taxon>Streptophyta</taxon>
        <taxon>Embryophyta</taxon>
        <taxon>Tracheophyta</taxon>
        <taxon>Spermatophyta</taxon>
        <taxon>Magnoliopsida</taxon>
        <taxon>eudicotyledons</taxon>
        <taxon>Gunneridae</taxon>
        <taxon>Pentapetalae</taxon>
        <taxon>rosids</taxon>
        <taxon>malvids</taxon>
        <taxon>Sapindales</taxon>
        <taxon>Meliaceae</taxon>
        <taxon>Melia</taxon>
    </lineage>
</organism>
<keyword evidence="2" id="KW-1185">Reference proteome</keyword>